<evidence type="ECO:0000313" key="8">
    <source>
        <dbReference type="EMBL" id="VDK18690.1"/>
    </source>
</evidence>
<dbReference type="PANTHER" id="PTHR13558">
    <property type="entry name" value="TRANSMEMBRANE PROTEIN 134"/>
    <property type="match status" value="1"/>
</dbReference>
<feature type="region of interest" description="Disordered" evidence="6">
    <location>
        <begin position="1"/>
        <end position="49"/>
    </location>
</feature>
<dbReference type="EMBL" id="UYRR01001407">
    <property type="protein sequence ID" value="VDK18690.1"/>
    <property type="molecule type" value="Genomic_DNA"/>
</dbReference>
<feature type="compositionally biased region" description="Basic and acidic residues" evidence="6">
    <location>
        <begin position="20"/>
        <end position="35"/>
    </location>
</feature>
<keyword evidence="3 7" id="KW-0812">Transmembrane</keyword>
<keyword evidence="4 7" id="KW-1133">Transmembrane helix</keyword>
<dbReference type="Proteomes" id="UP000267096">
    <property type="component" value="Unassembled WGS sequence"/>
</dbReference>
<evidence type="ECO:0000256" key="2">
    <source>
        <dbReference type="ARBA" id="ARBA00007743"/>
    </source>
</evidence>
<dbReference type="AlphaFoldDB" id="A0A0M3J1T6"/>
<feature type="compositionally biased region" description="Polar residues" evidence="6">
    <location>
        <begin position="1"/>
        <end position="16"/>
    </location>
</feature>
<name>A0A0M3J1T6_ANISI</name>
<evidence type="ECO:0000256" key="7">
    <source>
        <dbReference type="SAM" id="Phobius"/>
    </source>
</evidence>
<feature type="transmembrane region" description="Helical" evidence="7">
    <location>
        <begin position="133"/>
        <end position="155"/>
    </location>
</feature>
<dbReference type="InterPro" id="IPR039714">
    <property type="entry name" value="TMEM134"/>
</dbReference>
<reference evidence="8 9" key="2">
    <citation type="submission" date="2018-11" db="EMBL/GenBank/DDBJ databases">
        <authorList>
            <consortium name="Pathogen Informatics"/>
        </authorList>
    </citation>
    <scope>NUCLEOTIDE SEQUENCE [LARGE SCALE GENOMIC DNA]</scope>
</reference>
<dbReference type="GO" id="GO:0016020">
    <property type="term" value="C:membrane"/>
    <property type="evidence" value="ECO:0007669"/>
    <property type="project" value="UniProtKB-SubCell"/>
</dbReference>
<organism evidence="10">
    <name type="scientific">Anisakis simplex</name>
    <name type="common">Herring worm</name>
    <dbReference type="NCBI Taxonomy" id="6269"/>
    <lineage>
        <taxon>Eukaryota</taxon>
        <taxon>Metazoa</taxon>
        <taxon>Ecdysozoa</taxon>
        <taxon>Nematoda</taxon>
        <taxon>Chromadorea</taxon>
        <taxon>Rhabditida</taxon>
        <taxon>Spirurina</taxon>
        <taxon>Ascaridomorpha</taxon>
        <taxon>Ascaridoidea</taxon>
        <taxon>Anisakidae</taxon>
        <taxon>Anisakis</taxon>
        <taxon>Anisakis simplex complex</taxon>
    </lineage>
</organism>
<evidence type="ECO:0000256" key="5">
    <source>
        <dbReference type="ARBA" id="ARBA00023136"/>
    </source>
</evidence>
<gene>
    <name evidence="8" type="ORF">ASIM_LOCUS1369</name>
</gene>
<accession>A0A0M3J1T6</accession>
<evidence type="ECO:0000313" key="10">
    <source>
        <dbReference type="WBParaSite" id="ASIM_0000148901-mRNA-1"/>
    </source>
</evidence>
<dbReference type="Pfam" id="PF05915">
    <property type="entry name" value="TMEM_230_134"/>
    <property type="match status" value="2"/>
</dbReference>
<dbReference type="PANTHER" id="PTHR13558:SF1">
    <property type="entry name" value="TRANSMEMBRANE PROTEIN 134"/>
    <property type="match status" value="1"/>
</dbReference>
<reference evidence="10" key="1">
    <citation type="submission" date="2017-02" db="UniProtKB">
        <authorList>
            <consortium name="WormBaseParasite"/>
        </authorList>
    </citation>
    <scope>IDENTIFICATION</scope>
</reference>
<keyword evidence="5 7" id="KW-0472">Membrane</keyword>
<evidence type="ECO:0000256" key="1">
    <source>
        <dbReference type="ARBA" id="ARBA00004141"/>
    </source>
</evidence>
<feature type="transmembrane region" description="Helical" evidence="7">
    <location>
        <begin position="84"/>
        <end position="108"/>
    </location>
</feature>
<protein>
    <submittedName>
        <fullName evidence="10">Transmembrane protein</fullName>
    </submittedName>
</protein>
<keyword evidence="9" id="KW-1185">Reference proteome</keyword>
<sequence>MNSFPTHNRNTSQGQQLIVDRNESYDEELNGEKSETSASPSHPSNSLDSADQTYEARLRSTDVYPSPADGPFCRDARIRDNWRVVVGSVLLTILGAAFLIAGAVEIIFPGDGSKDFRIITVLSLFQCIKYNGWVFLFAGSLAFIPGIYHVVYIICHLCGCPGYSFNNLPTFNS</sequence>
<evidence type="ECO:0000256" key="6">
    <source>
        <dbReference type="SAM" id="MobiDB-lite"/>
    </source>
</evidence>
<proteinExistence type="inferred from homology"/>
<dbReference type="InterPro" id="IPR008590">
    <property type="entry name" value="TMEM_230/134"/>
</dbReference>
<evidence type="ECO:0000256" key="4">
    <source>
        <dbReference type="ARBA" id="ARBA00022989"/>
    </source>
</evidence>
<feature type="compositionally biased region" description="Polar residues" evidence="6">
    <location>
        <begin position="36"/>
        <end position="49"/>
    </location>
</feature>
<evidence type="ECO:0000313" key="9">
    <source>
        <dbReference type="Proteomes" id="UP000267096"/>
    </source>
</evidence>
<evidence type="ECO:0000256" key="3">
    <source>
        <dbReference type="ARBA" id="ARBA00022692"/>
    </source>
</evidence>
<dbReference type="OrthoDB" id="5597044at2759"/>
<comment type="subcellular location">
    <subcellularLocation>
        <location evidence="1">Membrane</location>
        <topology evidence="1">Multi-pass membrane protein</topology>
    </subcellularLocation>
</comment>
<dbReference type="WBParaSite" id="ASIM_0000148901-mRNA-1">
    <property type="protein sequence ID" value="ASIM_0000148901-mRNA-1"/>
    <property type="gene ID" value="ASIM_0000148901"/>
</dbReference>
<comment type="similarity">
    <text evidence="2">Belongs to the TMEM134/TMEM230 family.</text>
</comment>